<dbReference type="SMART" id="SM00448">
    <property type="entry name" value="REC"/>
    <property type="match status" value="1"/>
</dbReference>
<comment type="function">
    <text evidence="12">This protein is a positive regulator for the phosphate regulon. Transcription of this operon is positively regulated by PhoB and PhoR when phosphate is limited.</text>
</comment>
<evidence type="ECO:0000256" key="14">
    <source>
        <dbReference type="PROSITE-ProRule" id="PRU01091"/>
    </source>
</evidence>
<protein>
    <recommendedName>
        <fullName evidence="2">Phosphate regulon transcriptional regulatory protein PhoB</fullName>
    </recommendedName>
</protein>
<keyword evidence="5 13" id="KW-0597">Phosphoprotein</keyword>
<dbReference type="PANTHER" id="PTHR48111">
    <property type="entry name" value="REGULATOR OF RPOS"/>
    <property type="match status" value="1"/>
</dbReference>
<dbReference type="SMART" id="SM00862">
    <property type="entry name" value="Trans_reg_C"/>
    <property type="match status" value="1"/>
</dbReference>
<dbReference type="Proteomes" id="UP001165384">
    <property type="component" value="Unassembled WGS sequence"/>
</dbReference>
<evidence type="ECO:0000256" key="7">
    <source>
        <dbReference type="ARBA" id="ARBA00023012"/>
    </source>
</evidence>
<evidence type="ECO:0000256" key="1">
    <source>
        <dbReference type="ARBA" id="ARBA00004496"/>
    </source>
</evidence>
<evidence type="ECO:0000259" key="16">
    <source>
        <dbReference type="PROSITE" id="PS51755"/>
    </source>
</evidence>
<keyword evidence="3" id="KW-0813">Transport</keyword>
<dbReference type="InterPro" id="IPR011006">
    <property type="entry name" value="CheY-like_superfamily"/>
</dbReference>
<dbReference type="PROSITE" id="PS51755">
    <property type="entry name" value="OMPR_PHOB"/>
    <property type="match status" value="1"/>
</dbReference>
<organism evidence="17 18">
    <name type="scientific">Dechloromonas hankyongensis</name>
    <dbReference type="NCBI Taxonomy" id="2908002"/>
    <lineage>
        <taxon>Bacteria</taxon>
        <taxon>Pseudomonadati</taxon>
        <taxon>Pseudomonadota</taxon>
        <taxon>Betaproteobacteria</taxon>
        <taxon>Rhodocyclales</taxon>
        <taxon>Azonexaceae</taxon>
        <taxon>Dechloromonas</taxon>
    </lineage>
</organism>
<evidence type="ECO:0000256" key="5">
    <source>
        <dbReference type="ARBA" id="ARBA00022553"/>
    </source>
</evidence>
<dbReference type="Gene3D" id="1.10.10.10">
    <property type="entry name" value="Winged helix-like DNA-binding domain superfamily/Winged helix DNA-binding domain"/>
    <property type="match status" value="1"/>
</dbReference>
<evidence type="ECO:0000256" key="11">
    <source>
        <dbReference type="ARBA" id="ARBA00023163"/>
    </source>
</evidence>
<keyword evidence="11" id="KW-0804">Transcription</keyword>
<dbReference type="PROSITE" id="PS50110">
    <property type="entry name" value="RESPONSE_REGULATORY"/>
    <property type="match status" value="1"/>
</dbReference>
<evidence type="ECO:0000256" key="10">
    <source>
        <dbReference type="ARBA" id="ARBA00023159"/>
    </source>
</evidence>
<dbReference type="Pfam" id="PF00486">
    <property type="entry name" value="Trans_reg_C"/>
    <property type="match status" value="1"/>
</dbReference>
<feature type="domain" description="OmpR/PhoB-type" evidence="16">
    <location>
        <begin position="129"/>
        <end position="227"/>
    </location>
</feature>
<reference evidence="17" key="1">
    <citation type="submission" date="2022-01" db="EMBL/GenBank/DDBJ databases">
        <authorList>
            <person name="Jo J.-H."/>
            <person name="Im W.-T."/>
        </authorList>
    </citation>
    <scope>NUCLEOTIDE SEQUENCE</scope>
    <source>
        <strain evidence="17">XY25</strain>
    </source>
</reference>
<dbReference type="InterPro" id="IPR001867">
    <property type="entry name" value="OmpR/PhoB-type_DNA-bd"/>
</dbReference>
<dbReference type="Pfam" id="PF00072">
    <property type="entry name" value="Response_reg"/>
    <property type="match status" value="1"/>
</dbReference>
<dbReference type="InterPro" id="IPR016032">
    <property type="entry name" value="Sig_transdc_resp-reg_C-effctor"/>
</dbReference>
<dbReference type="PANTHER" id="PTHR48111:SF40">
    <property type="entry name" value="PHOSPHATE REGULON TRANSCRIPTIONAL REGULATORY PROTEIN PHOB"/>
    <property type="match status" value="1"/>
</dbReference>
<keyword evidence="10" id="KW-0010">Activator</keyword>
<evidence type="ECO:0000256" key="12">
    <source>
        <dbReference type="ARBA" id="ARBA00024735"/>
    </source>
</evidence>
<dbReference type="RefSeq" id="WP_275712042.1">
    <property type="nucleotide sequence ID" value="NZ_JAKLTN010000004.1"/>
</dbReference>
<feature type="domain" description="Response regulatory" evidence="15">
    <location>
        <begin position="4"/>
        <end position="120"/>
    </location>
</feature>
<dbReference type="InterPro" id="IPR001789">
    <property type="entry name" value="Sig_transdc_resp-reg_receiver"/>
</dbReference>
<keyword evidence="18" id="KW-1185">Reference proteome</keyword>
<evidence type="ECO:0000259" key="15">
    <source>
        <dbReference type="PROSITE" id="PS50110"/>
    </source>
</evidence>
<dbReference type="InterPro" id="IPR011879">
    <property type="entry name" value="Sig_transdc_resp-reg_PhoB"/>
</dbReference>
<keyword evidence="6" id="KW-0592">Phosphate transport</keyword>
<evidence type="ECO:0000256" key="3">
    <source>
        <dbReference type="ARBA" id="ARBA00022448"/>
    </source>
</evidence>
<keyword evidence="4" id="KW-0963">Cytoplasm</keyword>
<comment type="caution">
    <text evidence="17">The sequence shown here is derived from an EMBL/GenBank/DDBJ whole genome shotgun (WGS) entry which is preliminary data.</text>
</comment>
<dbReference type="Gene3D" id="3.40.50.2300">
    <property type="match status" value="1"/>
</dbReference>
<dbReference type="CDD" id="cd17618">
    <property type="entry name" value="REC_OmpR_PhoB"/>
    <property type="match status" value="1"/>
</dbReference>
<keyword evidence="7" id="KW-0902">Two-component regulatory system</keyword>
<dbReference type="CDD" id="cd00383">
    <property type="entry name" value="trans_reg_C"/>
    <property type="match status" value="1"/>
</dbReference>
<dbReference type="SUPFAM" id="SSF46894">
    <property type="entry name" value="C-terminal effector domain of the bipartite response regulators"/>
    <property type="match status" value="1"/>
</dbReference>
<evidence type="ECO:0000256" key="13">
    <source>
        <dbReference type="PROSITE-ProRule" id="PRU00169"/>
    </source>
</evidence>
<dbReference type="NCBIfam" id="TIGR02154">
    <property type="entry name" value="PhoB"/>
    <property type="match status" value="1"/>
</dbReference>
<accession>A0ABS9K658</accession>
<evidence type="ECO:0000256" key="8">
    <source>
        <dbReference type="ARBA" id="ARBA00023015"/>
    </source>
</evidence>
<dbReference type="EMBL" id="JAKLTN010000004">
    <property type="protein sequence ID" value="MCG2578654.1"/>
    <property type="molecule type" value="Genomic_DNA"/>
</dbReference>
<evidence type="ECO:0000256" key="9">
    <source>
        <dbReference type="ARBA" id="ARBA00023125"/>
    </source>
</evidence>
<keyword evidence="8" id="KW-0805">Transcription regulation</keyword>
<evidence type="ECO:0000256" key="4">
    <source>
        <dbReference type="ARBA" id="ARBA00022490"/>
    </source>
</evidence>
<feature type="modified residue" description="4-aspartylphosphate" evidence="13">
    <location>
        <position position="53"/>
    </location>
</feature>
<keyword evidence="9 14" id="KW-0238">DNA-binding</keyword>
<comment type="subcellular location">
    <subcellularLocation>
        <location evidence="1">Cytoplasm</location>
    </subcellularLocation>
</comment>
<dbReference type="InterPro" id="IPR036388">
    <property type="entry name" value="WH-like_DNA-bd_sf"/>
</dbReference>
<dbReference type="InterPro" id="IPR039420">
    <property type="entry name" value="WalR-like"/>
</dbReference>
<name>A0ABS9K658_9RHOO</name>
<sequence>MISSILVVEDEAVTQRLIQANLERAGHQVRCATTVLAAEAEICKLLPDLILLDWVLPDISGLTLVRRLRADPRTREVPIIMLTSRGRECDKLTGLEVGADDYISKPFSPLELLARVKAVLRRRAPQLTDDVVEFEGITIDPGANRITAGGRDIELGAIEFRMLHFFATHPNRVYSRTQLLNEVWGDHIFVEERTVDVHIRGLRRALAPSGHDSLLETVRGTGYSFRNNSAVRIAAPAVPTPPPGVP</sequence>
<dbReference type="SUPFAM" id="SSF52172">
    <property type="entry name" value="CheY-like"/>
    <property type="match status" value="1"/>
</dbReference>
<feature type="DNA-binding region" description="OmpR/PhoB-type" evidence="14">
    <location>
        <begin position="129"/>
        <end position="227"/>
    </location>
</feature>
<gene>
    <name evidence="17" type="primary">phoB</name>
    <name evidence="17" type="ORF">LZ012_16775</name>
</gene>
<dbReference type="Gene3D" id="6.10.250.690">
    <property type="match status" value="1"/>
</dbReference>
<proteinExistence type="predicted"/>
<evidence type="ECO:0000256" key="6">
    <source>
        <dbReference type="ARBA" id="ARBA00022592"/>
    </source>
</evidence>
<evidence type="ECO:0000313" key="17">
    <source>
        <dbReference type="EMBL" id="MCG2578654.1"/>
    </source>
</evidence>
<evidence type="ECO:0000313" key="18">
    <source>
        <dbReference type="Proteomes" id="UP001165384"/>
    </source>
</evidence>
<evidence type="ECO:0000256" key="2">
    <source>
        <dbReference type="ARBA" id="ARBA00013332"/>
    </source>
</evidence>